<evidence type="ECO:0000259" key="10">
    <source>
        <dbReference type="Pfam" id="PF04290"/>
    </source>
</evidence>
<evidence type="ECO:0000256" key="7">
    <source>
        <dbReference type="ARBA" id="ARBA00023136"/>
    </source>
</evidence>
<feature type="domain" description="Tripartite ATP-independent periplasmic transporters DctQ component" evidence="10">
    <location>
        <begin position="21"/>
        <end position="149"/>
    </location>
</feature>
<sequence>MFFDILNKVIKAATVLILAVITIFVSVEVVLRYFFGMTLYITEEFTRYSMVWMVFLGASLAVRENAHTRVELFVNFFPGKVRAWLNLAAHLLFVFFLSFLVYEGCIALSFQFEQIIPTLGIPMFWFYLALPVGGVLMILNLLPKIWESVLVISGRMAPPEEEFEIPVIDGGLS</sequence>
<keyword evidence="3" id="KW-1003">Cell membrane</keyword>
<evidence type="ECO:0000256" key="5">
    <source>
        <dbReference type="ARBA" id="ARBA00022692"/>
    </source>
</evidence>
<dbReference type="HOGENOM" id="CLU_086356_9_4_7"/>
<dbReference type="InParanoid" id="A0LPA5"/>
<dbReference type="PANTHER" id="PTHR35011">
    <property type="entry name" value="2,3-DIKETO-L-GULONATE TRAP TRANSPORTER SMALL PERMEASE PROTEIN YIAM"/>
    <property type="match status" value="1"/>
</dbReference>
<evidence type="ECO:0000256" key="4">
    <source>
        <dbReference type="ARBA" id="ARBA00022519"/>
    </source>
</evidence>
<keyword evidence="12" id="KW-1185">Reference proteome</keyword>
<feature type="transmembrane region" description="Helical" evidence="9">
    <location>
        <begin position="83"/>
        <end position="102"/>
    </location>
</feature>
<keyword evidence="7 9" id="KW-0472">Membrane</keyword>
<dbReference type="EMBL" id="CP000478">
    <property type="protein sequence ID" value="ABK19257.1"/>
    <property type="molecule type" value="Genomic_DNA"/>
</dbReference>
<dbReference type="PANTHER" id="PTHR35011:SF2">
    <property type="entry name" value="2,3-DIKETO-L-GULONATE TRAP TRANSPORTER SMALL PERMEASE PROTEIN YIAM"/>
    <property type="match status" value="1"/>
</dbReference>
<comment type="subcellular location">
    <subcellularLocation>
        <location evidence="1">Cell inner membrane</location>
        <topology evidence="1">Multi-pass membrane protein</topology>
    </subcellularLocation>
</comment>
<feature type="transmembrane region" description="Helical" evidence="9">
    <location>
        <begin position="122"/>
        <end position="142"/>
    </location>
</feature>
<dbReference type="Proteomes" id="UP000001784">
    <property type="component" value="Chromosome"/>
</dbReference>
<dbReference type="GO" id="GO:0022857">
    <property type="term" value="F:transmembrane transporter activity"/>
    <property type="evidence" value="ECO:0007669"/>
    <property type="project" value="TreeGrafter"/>
</dbReference>
<dbReference type="GO" id="GO:0015740">
    <property type="term" value="P:C4-dicarboxylate transport"/>
    <property type="evidence" value="ECO:0007669"/>
    <property type="project" value="TreeGrafter"/>
</dbReference>
<dbReference type="STRING" id="335543.Sfum_3587"/>
<dbReference type="FunCoup" id="A0LPA5">
    <property type="interactions" value="75"/>
</dbReference>
<evidence type="ECO:0000256" key="1">
    <source>
        <dbReference type="ARBA" id="ARBA00004429"/>
    </source>
</evidence>
<evidence type="ECO:0000256" key="8">
    <source>
        <dbReference type="ARBA" id="ARBA00038436"/>
    </source>
</evidence>
<feature type="transmembrane region" description="Helical" evidence="9">
    <location>
        <begin position="45"/>
        <end position="62"/>
    </location>
</feature>
<dbReference type="AlphaFoldDB" id="A0LPA5"/>
<dbReference type="GO" id="GO:0005886">
    <property type="term" value="C:plasma membrane"/>
    <property type="evidence" value="ECO:0007669"/>
    <property type="project" value="UniProtKB-SubCell"/>
</dbReference>
<accession>A0LPA5</accession>
<protein>
    <submittedName>
        <fullName evidence="11">Tripartite ATP-independent periplasmic transporter, DctQ component</fullName>
    </submittedName>
</protein>
<keyword evidence="2" id="KW-0813">Transport</keyword>
<evidence type="ECO:0000256" key="3">
    <source>
        <dbReference type="ARBA" id="ARBA00022475"/>
    </source>
</evidence>
<gene>
    <name evidence="11" type="ordered locus">Sfum_3587</name>
</gene>
<dbReference type="InterPro" id="IPR007387">
    <property type="entry name" value="TRAP_DctQ"/>
</dbReference>
<dbReference type="OrthoDB" id="5454104at2"/>
<keyword evidence="5 9" id="KW-0812">Transmembrane</keyword>
<organism evidence="11 12">
    <name type="scientific">Syntrophobacter fumaroxidans (strain DSM 10017 / MPOB)</name>
    <dbReference type="NCBI Taxonomy" id="335543"/>
    <lineage>
        <taxon>Bacteria</taxon>
        <taxon>Pseudomonadati</taxon>
        <taxon>Thermodesulfobacteriota</taxon>
        <taxon>Syntrophobacteria</taxon>
        <taxon>Syntrophobacterales</taxon>
        <taxon>Syntrophobacteraceae</taxon>
        <taxon>Syntrophobacter</taxon>
    </lineage>
</organism>
<comment type="similarity">
    <text evidence="8">Belongs to the TRAP transporter small permease family.</text>
</comment>
<evidence type="ECO:0000313" key="11">
    <source>
        <dbReference type="EMBL" id="ABK19257.1"/>
    </source>
</evidence>
<proteinExistence type="inferred from homology"/>
<evidence type="ECO:0000256" key="9">
    <source>
        <dbReference type="SAM" id="Phobius"/>
    </source>
</evidence>
<evidence type="ECO:0000256" key="6">
    <source>
        <dbReference type="ARBA" id="ARBA00022989"/>
    </source>
</evidence>
<feature type="transmembrane region" description="Helical" evidence="9">
    <location>
        <begin position="12"/>
        <end position="33"/>
    </location>
</feature>
<dbReference type="RefSeq" id="WP_011700382.1">
    <property type="nucleotide sequence ID" value="NC_008554.1"/>
</dbReference>
<dbReference type="Pfam" id="PF04290">
    <property type="entry name" value="DctQ"/>
    <property type="match status" value="1"/>
</dbReference>
<dbReference type="eggNOG" id="COG3090">
    <property type="taxonomic scope" value="Bacteria"/>
</dbReference>
<reference evidence="11 12" key="1">
    <citation type="submission" date="2006-10" db="EMBL/GenBank/DDBJ databases">
        <title>Complete sequence of Syntrophobacter fumaroxidans MPOB.</title>
        <authorList>
            <consortium name="US DOE Joint Genome Institute"/>
            <person name="Copeland A."/>
            <person name="Lucas S."/>
            <person name="Lapidus A."/>
            <person name="Barry K."/>
            <person name="Detter J.C."/>
            <person name="Glavina del Rio T."/>
            <person name="Hammon N."/>
            <person name="Israni S."/>
            <person name="Pitluck S."/>
            <person name="Goltsman E.G."/>
            <person name="Martinez M."/>
            <person name="Schmutz J."/>
            <person name="Larimer F."/>
            <person name="Land M."/>
            <person name="Hauser L."/>
            <person name="Kyrpides N."/>
            <person name="Kim E."/>
            <person name="Boone D.R."/>
            <person name="Brockman F."/>
            <person name="Culley D."/>
            <person name="Ferry J."/>
            <person name="Gunsalus R."/>
            <person name="McInerney M.J."/>
            <person name="Morrison M."/>
            <person name="Plugge C."/>
            <person name="Rohlin L."/>
            <person name="Scholten J."/>
            <person name="Sieber J."/>
            <person name="Stams A.J.M."/>
            <person name="Worm P."/>
            <person name="Henstra A.M."/>
            <person name="Richardson P."/>
        </authorList>
    </citation>
    <scope>NUCLEOTIDE SEQUENCE [LARGE SCALE GENOMIC DNA]</scope>
    <source>
        <strain evidence="12">DSM 10017 / MPOB</strain>
    </source>
</reference>
<evidence type="ECO:0000256" key="2">
    <source>
        <dbReference type="ARBA" id="ARBA00022448"/>
    </source>
</evidence>
<dbReference type="KEGG" id="sfu:Sfum_3587"/>
<name>A0LPA5_SYNFM</name>
<keyword evidence="4" id="KW-0997">Cell inner membrane</keyword>
<keyword evidence="6 9" id="KW-1133">Transmembrane helix</keyword>
<dbReference type="InterPro" id="IPR055348">
    <property type="entry name" value="DctQ"/>
</dbReference>
<evidence type="ECO:0000313" key="12">
    <source>
        <dbReference type="Proteomes" id="UP000001784"/>
    </source>
</evidence>